<evidence type="ECO:0000313" key="3">
    <source>
        <dbReference type="EMBL" id="ABK61642.1"/>
    </source>
</evidence>
<evidence type="ECO:0000256" key="1">
    <source>
        <dbReference type="ARBA" id="ARBA00093462"/>
    </source>
</evidence>
<protein>
    <submittedName>
        <fullName evidence="3">DNA replication protein DnaD</fullName>
    </submittedName>
</protein>
<sequence>MNTFMFNHKNVKYTLVSNIFIDKFMTSARGQYVKVYLLGLRYCMSGELGVNSASIADTLHILEDDVMNAWNYWSDEGVIKMNSLDDSGTYSIEFLDLDNAPKQDPTDTAILSKLKDNSIKGMMKEIEQLLARPLSNKEMTMYLSWQKDFDFSPELILLLMQYSVSKGKRDYRYIEKIAIAWHDAKIKTVDDAQAFIKAHEDKWLNIKKILNYLGIKNSEVMKPQEQMLDKWISVYKFPLDIIYKACDICFERLNKAEFKYIDGILNNWFKNDLRTIEDIEKKDKLKGNFKKKNYYGNNTNTSTDSFNNYEQRSYDFSELEKKLLGWDNDD</sequence>
<dbReference type="PANTHER" id="PTHR37293:SF5">
    <property type="entry name" value="DNA REPLICATION PROTEIN"/>
    <property type="match status" value="1"/>
</dbReference>
<dbReference type="InterPro" id="IPR034829">
    <property type="entry name" value="DnaD-like_sf"/>
</dbReference>
<dbReference type="RefSeq" id="WP_011721036.1">
    <property type="nucleotide sequence ID" value="NC_008593.1"/>
</dbReference>
<dbReference type="Gene3D" id="1.10.10.630">
    <property type="entry name" value="DnaD domain-like"/>
    <property type="match status" value="2"/>
</dbReference>
<dbReference type="PATRIC" id="fig|386415.7.peg.42"/>
<dbReference type="PIRSF" id="PIRSF033722">
    <property type="entry name" value="DnaD_CA_C3587_prd"/>
    <property type="match status" value="1"/>
</dbReference>
<gene>
    <name evidence="3" type="ordered locus">NT01CX_0918</name>
</gene>
<dbReference type="AlphaFoldDB" id="A0PXB3"/>
<evidence type="ECO:0000313" key="4">
    <source>
        <dbReference type="Proteomes" id="UP000008220"/>
    </source>
</evidence>
<name>A0PXB3_CLONN</name>
<evidence type="ECO:0000259" key="2">
    <source>
        <dbReference type="Pfam" id="PF07261"/>
    </source>
</evidence>
<dbReference type="HOGENOM" id="CLU_050990_1_0_9"/>
<organism evidence="3 4">
    <name type="scientific">Clostridium novyi (strain NT)</name>
    <dbReference type="NCBI Taxonomy" id="386415"/>
    <lineage>
        <taxon>Bacteria</taxon>
        <taxon>Bacillati</taxon>
        <taxon>Bacillota</taxon>
        <taxon>Clostridia</taxon>
        <taxon>Eubacteriales</taxon>
        <taxon>Clostridiaceae</taxon>
        <taxon>Clostridium</taxon>
    </lineage>
</organism>
<dbReference type="Proteomes" id="UP000008220">
    <property type="component" value="Chromosome"/>
</dbReference>
<dbReference type="InterPro" id="IPR006343">
    <property type="entry name" value="DnaB/C_C"/>
</dbReference>
<dbReference type="Pfam" id="PF07261">
    <property type="entry name" value="DnaB_2"/>
    <property type="match status" value="2"/>
</dbReference>
<feature type="domain" description="DnaB/C C-terminal" evidence="2">
    <location>
        <begin position="124"/>
        <end position="195"/>
    </location>
</feature>
<dbReference type="EMBL" id="CP000382">
    <property type="protein sequence ID" value="ABK61642.1"/>
    <property type="molecule type" value="Genomic_DNA"/>
</dbReference>
<keyword evidence="4" id="KW-1185">Reference proteome</keyword>
<dbReference type="eggNOG" id="COG3935">
    <property type="taxonomic scope" value="Bacteria"/>
</dbReference>
<dbReference type="InterPro" id="IPR053162">
    <property type="entry name" value="DnaD"/>
</dbReference>
<proteinExistence type="inferred from homology"/>
<accession>A0PXB3</accession>
<dbReference type="STRING" id="386415.NT01CX_0918"/>
<comment type="similarity">
    <text evidence="1">Belongs to the DnaB/DnaD family.</text>
</comment>
<dbReference type="PANTHER" id="PTHR37293">
    <property type="entry name" value="PHAGE REPLICATION PROTEIN-RELATED"/>
    <property type="match status" value="1"/>
</dbReference>
<dbReference type="SUPFAM" id="SSF158499">
    <property type="entry name" value="DnaD domain-like"/>
    <property type="match status" value="2"/>
</dbReference>
<reference evidence="3 4" key="1">
    <citation type="journal article" date="2006" name="Nat. Biotechnol.">
        <title>The genome and transcriptomes of the anti-tumor agent Clostridium novyi-NT.</title>
        <authorList>
            <person name="Bettegowda C."/>
            <person name="Huang X."/>
            <person name="Lin J."/>
            <person name="Cheong I."/>
            <person name="Kohli M."/>
            <person name="Szabo S.A."/>
            <person name="Zhang X."/>
            <person name="Diaz L.A. Jr."/>
            <person name="Velculescu V.E."/>
            <person name="Parmigiani G."/>
            <person name="Kinzler K.W."/>
            <person name="Vogelstein B."/>
            <person name="Zhou S."/>
        </authorList>
    </citation>
    <scope>NUCLEOTIDE SEQUENCE [LARGE SCALE GENOMIC DNA]</scope>
    <source>
        <strain evidence="3 4">NT</strain>
    </source>
</reference>
<dbReference type="InterPro" id="IPR017019">
    <property type="entry name" value="DNA_replication_prd_bac"/>
</dbReference>
<dbReference type="NCBIfam" id="TIGR01446">
    <property type="entry name" value="DnaD_dom"/>
    <property type="match status" value="2"/>
</dbReference>
<dbReference type="KEGG" id="cno:NT01CX_0918"/>
<feature type="domain" description="DnaB/C C-terminal" evidence="2">
    <location>
        <begin position="225"/>
        <end position="282"/>
    </location>
</feature>